<dbReference type="Gene3D" id="3.90.550.10">
    <property type="entry name" value="Spore Coat Polysaccharide Biosynthesis Protein SpsA, Chain A"/>
    <property type="match status" value="1"/>
</dbReference>
<dbReference type="SUPFAM" id="SSF53448">
    <property type="entry name" value="Nucleotide-diphospho-sugar transferases"/>
    <property type="match status" value="1"/>
</dbReference>
<dbReference type="InterPro" id="IPR029044">
    <property type="entry name" value="Nucleotide-diphossugar_trans"/>
</dbReference>
<feature type="transmembrane region" description="Helical" evidence="7">
    <location>
        <begin position="207"/>
        <end position="228"/>
    </location>
</feature>
<evidence type="ECO:0000259" key="8">
    <source>
        <dbReference type="Pfam" id="PF00535"/>
    </source>
</evidence>
<dbReference type="PANTHER" id="PTHR48090:SF1">
    <property type="entry name" value="PROPHAGE BACTOPRENOL GLUCOSYL TRANSFERASE HOMOLOG"/>
    <property type="match status" value="1"/>
</dbReference>
<feature type="domain" description="Glycosyltransferase 2-like" evidence="8">
    <location>
        <begin position="9"/>
        <end position="144"/>
    </location>
</feature>
<reference evidence="10" key="1">
    <citation type="submission" date="2020-06" db="EMBL/GenBank/DDBJ databases">
        <title>Draft genomic sequence of Geomonas sp. Red330.</title>
        <authorList>
            <person name="Itoh H."/>
            <person name="Zhenxing X."/>
            <person name="Ushijima N."/>
            <person name="Masuda Y."/>
            <person name="Shiratori Y."/>
            <person name="Senoo K."/>
        </authorList>
    </citation>
    <scope>NUCLEOTIDE SEQUENCE [LARGE SCALE GENOMIC DNA]</scope>
    <source>
        <strain evidence="10">Red330</strain>
    </source>
</reference>
<evidence type="ECO:0000313" key="9">
    <source>
        <dbReference type="EMBL" id="GFO60709.1"/>
    </source>
</evidence>
<dbReference type="InterPro" id="IPR001173">
    <property type="entry name" value="Glyco_trans_2-like"/>
</dbReference>
<evidence type="ECO:0000313" key="10">
    <source>
        <dbReference type="Proteomes" id="UP000556026"/>
    </source>
</evidence>
<dbReference type="EMBL" id="BLXX01000010">
    <property type="protein sequence ID" value="GFO60709.1"/>
    <property type="molecule type" value="Genomic_DNA"/>
</dbReference>
<dbReference type="Proteomes" id="UP000556026">
    <property type="component" value="Unassembled WGS sequence"/>
</dbReference>
<keyword evidence="10" id="KW-1185">Reference proteome</keyword>
<dbReference type="AlphaFoldDB" id="A0A6V8MM49"/>
<dbReference type="PANTHER" id="PTHR48090">
    <property type="entry name" value="UNDECAPRENYL-PHOSPHATE 4-DEOXY-4-FORMAMIDO-L-ARABINOSE TRANSFERASE-RELATED"/>
    <property type="match status" value="1"/>
</dbReference>
<dbReference type="Pfam" id="PF00535">
    <property type="entry name" value="Glycos_transf_2"/>
    <property type="match status" value="1"/>
</dbReference>
<feature type="transmembrane region" description="Helical" evidence="7">
    <location>
        <begin position="240"/>
        <end position="265"/>
    </location>
</feature>
<organism evidence="9 10">
    <name type="scientific">Geomonas silvestris</name>
    <dbReference type="NCBI Taxonomy" id="2740184"/>
    <lineage>
        <taxon>Bacteria</taxon>
        <taxon>Pseudomonadati</taxon>
        <taxon>Thermodesulfobacteriota</taxon>
        <taxon>Desulfuromonadia</taxon>
        <taxon>Geobacterales</taxon>
        <taxon>Geobacteraceae</taxon>
        <taxon>Geomonas</taxon>
    </lineage>
</organism>
<comment type="subcellular location">
    <subcellularLocation>
        <location evidence="1">Membrane</location>
        <topology evidence="1">Multi-pass membrane protein</topology>
    </subcellularLocation>
</comment>
<dbReference type="GO" id="GO:0016757">
    <property type="term" value="F:glycosyltransferase activity"/>
    <property type="evidence" value="ECO:0007669"/>
    <property type="project" value="UniProtKB-KW"/>
</dbReference>
<keyword evidence="6 7" id="KW-0472">Membrane</keyword>
<keyword evidence="3 9" id="KW-0808">Transferase</keyword>
<evidence type="ECO:0000256" key="6">
    <source>
        <dbReference type="ARBA" id="ARBA00023136"/>
    </source>
</evidence>
<proteinExistence type="predicted"/>
<evidence type="ECO:0000256" key="7">
    <source>
        <dbReference type="SAM" id="Phobius"/>
    </source>
</evidence>
<sequence length="292" mass="33432">MTGVADRAGTYDFEIIFVNDGSRDDTALRLNELSERDARVKVVHLARNMGHQIAITAGMDFAGGDLVVIIDADLQDPPEEIPGMLAKLEEGFDLVHAQRKRRDGESPFKLATAWLFYKLMRRFSTREIVDNCGDFRAFNSKVLKVVRTFRERHRFMRGIFAIIGFRQCIIQYDRDRRYAGETKYPFRKMLSLAINAVLSFSSSPIRFITWASFTLWGISLIYLIKALLDHFVFKVTVPGWTSIIILMTFYNGIILFSIGIIGSYVGRSFEQSQGRPLYWVGDTRNIDRGEDA</sequence>
<evidence type="ECO:0000256" key="2">
    <source>
        <dbReference type="ARBA" id="ARBA00022676"/>
    </source>
</evidence>
<keyword evidence="5 7" id="KW-1133">Transmembrane helix</keyword>
<name>A0A6V8MM49_9BACT</name>
<dbReference type="InterPro" id="IPR050256">
    <property type="entry name" value="Glycosyltransferase_2"/>
</dbReference>
<evidence type="ECO:0000256" key="3">
    <source>
        <dbReference type="ARBA" id="ARBA00022679"/>
    </source>
</evidence>
<protein>
    <submittedName>
        <fullName evidence="9">Glycosyl transferase</fullName>
    </submittedName>
</protein>
<comment type="caution">
    <text evidence="9">The sequence shown here is derived from an EMBL/GenBank/DDBJ whole genome shotgun (WGS) entry which is preliminary data.</text>
</comment>
<evidence type="ECO:0000256" key="1">
    <source>
        <dbReference type="ARBA" id="ARBA00004141"/>
    </source>
</evidence>
<evidence type="ECO:0000256" key="5">
    <source>
        <dbReference type="ARBA" id="ARBA00022989"/>
    </source>
</evidence>
<evidence type="ECO:0000256" key="4">
    <source>
        <dbReference type="ARBA" id="ARBA00022692"/>
    </source>
</evidence>
<gene>
    <name evidence="9" type="ORF">GMST_30340</name>
</gene>
<dbReference type="GO" id="GO:0005886">
    <property type="term" value="C:plasma membrane"/>
    <property type="evidence" value="ECO:0007669"/>
    <property type="project" value="TreeGrafter"/>
</dbReference>
<dbReference type="CDD" id="cd04187">
    <property type="entry name" value="DPM1_like_bac"/>
    <property type="match status" value="1"/>
</dbReference>
<accession>A0A6V8MM49</accession>
<keyword evidence="4 7" id="KW-0812">Transmembrane</keyword>
<keyword evidence="2" id="KW-0328">Glycosyltransferase</keyword>